<evidence type="ECO:0000313" key="1">
    <source>
        <dbReference type="EMBL" id="GEL95405.1"/>
    </source>
</evidence>
<name>A0A511JBN6_9CELL</name>
<dbReference type="Proteomes" id="UP000321720">
    <property type="component" value="Unassembled WGS sequence"/>
</dbReference>
<keyword evidence="2" id="KW-1185">Reference proteome</keyword>
<reference evidence="1 2" key="1">
    <citation type="submission" date="2019-07" db="EMBL/GenBank/DDBJ databases">
        <title>Whole genome shotgun sequence of Cellulomonas composti NBRC 100758.</title>
        <authorList>
            <person name="Hosoyama A."/>
            <person name="Uohara A."/>
            <person name="Ohji S."/>
            <person name="Ichikawa N."/>
        </authorList>
    </citation>
    <scope>NUCLEOTIDE SEQUENCE [LARGE SCALE GENOMIC DNA]</scope>
    <source>
        <strain evidence="1 2">NBRC 100758</strain>
    </source>
</reference>
<evidence type="ECO:0000313" key="2">
    <source>
        <dbReference type="Proteomes" id="UP000321720"/>
    </source>
</evidence>
<dbReference type="AlphaFoldDB" id="A0A511JBN6"/>
<dbReference type="RefSeq" id="WP_146843040.1">
    <property type="nucleotide sequence ID" value="NZ_BJWG01000008.1"/>
</dbReference>
<gene>
    <name evidence="1" type="ORF">CCO02nite_20630</name>
</gene>
<protein>
    <submittedName>
        <fullName evidence="1">Uncharacterized protein</fullName>
    </submittedName>
</protein>
<organism evidence="1 2">
    <name type="scientific">Cellulomonas composti</name>
    <dbReference type="NCBI Taxonomy" id="266130"/>
    <lineage>
        <taxon>Bacteria</taxon>
        <taxon>Bacillati</taxon>
        <taxon>Actinomycetota</taxon>
        <taxon>Actinomycetes</taxon>
        <taxon>Micrococcales</taxon>
        <taxon>Cellulomonadaceae</taxon>
        <taxon>Cellulomonas</taxon>
    </lineage>
</organism>
<accession>A0A511JBN6</accession>
<dbReference type="EMBL" id="BJWG01000008">
    <property type="protein sequence ID" value="GEL95405.1"/>
    <property type="molecule type" value="Genomic_DNA"/>
</dbReference>
<proteinExistence type="predicted"/>
<sequence length="172" mass="18992">MYFDLIPMGDAVARRISPDRKYLTSLRHHPAVVTDPPRMEWRLTSAFAGDWMRVIDATRVVSLRARDVLEPLLGPMDVVQWLPAIVRTVADVPLDCWVMHFPEPPDIYDAARSVIGPSGLPTQPVISATKVAGHEIIGPRSQSRTFVSDKVLAAMRASGLNGYEILGSHTPV</sequence>
<comment type="caution">
    <text evidence="1">The sequence shown here is derived from an EMBL/GenBank/DDBJ whole genome shotgun (WGS) entry which is preliminary data.</text>
</comment>
<dbReference type="OrthoDB" id="4828756at2"/>